<keyword evidence="4" id="KW-1185">Reference proteome</keyword>
<dbReference type="RefSeq" id="WP_209997082.1">
    <property type="nucleotide sequence ID" value="NZ_BAAAJY010000003.1"/>
</dbReference>
<sequence length="239" mass="25616">MQSTPTRAGIAGPGQSPAATDTIDPTAIPRTTGPSPQPGPLGPHVSLVDEPFTLNELQAMRLHGVLREVLPGAYVSTVVSDTSSSRAQVAAVVAAEHLGQQSALCRRTAAWVYGCAPMPGELEVVVPRYHRPCPPTARMMLRMSEGLIDEEQICTLGGVNVTSPLRTAMDVAFNSELEQAFAILRRIHGSARLRCGYPKMLEQVESSVRRPGRLRALAIIRRLMEEPPDGPRTGVDPAG</sequence>
<organism evidence="3 4">
    <name type="scientific">Paeniglutamicibacter kerguelensis</name>
    <dbReference type="NCBI Taxonomy" id="254788"/>
    <lineage>
        <taxon>Bacteria</taxon>
        <taxon>Bacillati</taxon>
        <taxon>Actinomycetota</taxon>
        <taxon>Actinomycetes</taxon>
        <taxon>Micrococcales</taxon>
        <taxon>Micrococcaceae</taxon>
        <taxon>Paeniglutamicibacter</taxon>
    </lineage>
</organism>
<feature type="region of interest" description="Disordered" evidence="1">
    <location>
        <begin position="1"/>
        <end position="45"/>
    </location>
</feature>
<evidence type="ECO:0000259" key="2">
    <source>
        <dbReference type="Pfam" id="PF09407"/>
    </source>
</evidence>
<accession>A0ABS4XCC3</accession>
<feature type="domain" description="AbiEi antitoxin C-terminal" evidence="2">
    <location>
        <begin position="91"/>
        <end position="173"/>
    </location>
</feature>
<dbReference type="EMBL" id="JAGIOF010000001">
    <property type="protein sequence ID" value="MBP2386119.1"/>
    <property type="molecule type" value="Genomic_DNA"/>
</dbReference>
<protein>
    <recommendedName>
        <fullName evidence="2">AbiEi antitoxin C-terminal domain-containing protein</fullName>
    </recommendedName>
</protein>
<evidence type="ECO:0000313" key="3">
    <source>
        <dbReference type="EMBL" id="MBP2386119.1"/>
    </source>
</evidence>
<dbReference type="Pfam" id="PF09407">
    <property type="entry name" value="AbiEi_1"/>
    <property type="match status" value="1"/>
</dbReference>
<proteinExistence type="predicted"/>
<dbReference type="Proteomes" id="UP001296993">
    <property type="component" value="Unassembled WGS sequence"/>
</dbReference>
<dbReference type="InterPro" id="IPR018547">
    <property type="entry name" value="AbiEi_C"/>
</dbReference>
<gene>
    <name evidence="3" type="ORF">JOF47_001630</name>
</gene>
<name>A0ABS4XCC3_9MICC</name>
<evidence type="ECO:0000256" key="1">
    <source>
        <dbReference type="SAM" id="MobiDB-lite"/>
    </source>
</evidence>
<evidence type="ECO:0000313" key="4">
    <source>
        <dbReference type="Proteomes" id="UP001296993"/>
    </source>
</evidence>
<comment type="caution">
    <text evidence="3">The sequence shown here is derived from an EMBL/GenBank/DDBJ whole genome shotgun (WGS) entry which is preliminary data.</text>
</comment>
<reference evidence="3 4" key="1">
    <citation type="submission" date="2021-03" db="EMBL/GenBank/DDBJ databases">
        <title>Sequencing the genomes of 1000 actinobacteria strains.</title>
        <authorList>
            <person name="Klenk H.-P."/>
        </authorList>
    </citation>
    <scope>NUCLEOTIDE SEQUENCE [LARGE SCALE GENOMIC DNA]</scope>
    <source>
        <strain evidence="3 4">DSM 15797</strain>
    </source>
</reference>